<evidence type="ECO:0000313" key="3">
    <source>
        <dbReference type="EMBL" id="RLL46751.1"/>
    </source>
</evidence>
<feature type="domain" description="YCII-related" evidence="2">
    <location>
        <begin position="3"/>
        <end position="82"/>
    </location>
</feature>
<proteinExistence type="inferred from homology"/>
<evidence type="ECO:0000313" key="4">
    <source>
        <dbReference type="Proteomes" id="UP000270219"/>
    </source>
</evidence>
<dbReference type="PANTHER" id="PTHR37828:SF1">
    <property type="entry name" value="YCII-RELATED DOMAIN-CONTAINING PROTEIN"/>
    <property type="match status" value="1"/>
</dbReference>
<dbReference type="Proteomes" id="UP000270219">
    <property type="component" value="Unassembled WGS sequence"/>
</dbReference>
<sequence length="92" mass="10861">MRYFAVFLPMKDEEKSKAYRPEHLAYLEQKEEERKVFARGPFIDGTGGFVVYIADNLEEAERMVKEDPYIVHGARNYEIREWAMTTKANLPE</sequence>
<accession>A0A498DFN3</accession>
<dbReference type="PANTHER" id="PTHR37828">
    <property type="entry name" value="GSR2449 PROTEIN"/>
    <property type="match status" value="1"/>
</dbReference>
<organism evidence="3 4">
    <name type="scientific">Oceanobacillus piezotolerans</name>
    <dbReference type="NCBI Taxonomy" id="2448030"/>
    <lineage>
        <taxon>Bacteria</taxon>
        <taxon>Bacillati</taxon>
        <taxon>Bacillota</taxon>
        <taxon>Bacilli</taxon>
        <taxon>Bacillales</taxon>
        <taxon>Bacillaceae</taxon>
        <taxon>Oceanobacillus</taxon>
    </lineage>
</organism>
<keyword evidence="4" id="KW-1185">Reference proteome</keyword>
<dbReference type="Pfam" id="PF03795">
    <property type="entry name" value="YCII"/>
    <property type="match status" value="1"/>
</dbReference>
<dbReference type="Gene3D" id="3.30.70.1060">
    <property type="entry name" value="Dimeric alpha+beta barrel"/>
    <property type="match status" value="1"/>
</dbReference>
<dbReference type="RefSeq" id="WP_121522002.1">
    <property type="nucleotide sequence ID" value="NZ_RCHR01000002.1"/>
</dbReference>
<dbReference type="SUPFAM" id="SSF54909">
    <property type="entry name" value="Dimeric alpha+beta barrel"/>
    <property type="match status" value="1"/>
</dbReference>
<dbReference type="EMBL" id="RCHR01000002">
    <property type="protein sequence ID" value="RLL46751.1"/>
    <property type="molecule type" value="Genomic_DNA"/>
</dbReference>
<gene>
    <name evidence="3" type="ORF">D8M04_05985</name>
</gene>
<dbReference type="AlphaFoldDB" id="A0A498DFN3"/>
<name>A0A498DFN3_9BACI</name>
<comment type="caution">
    <text evidence="3">The sequence shown here is derived from an EMBL/GenBank/DDBJ whole genome shotgun (WGS) entry which is preliminary data.</text>
</comment>
<dbReference type="InterPro" id="IPR011008">
    <property type="entry name" value="Dimeric_a/b-barrel"/>
</dbReference>
<comment type="similarity">
    <text evidence="1">Belongs to the YciI family.</text>
</comment>
<evidence type="ECO:0000259" key="2">
    <source>
        <dbReference type="Pfam" id="PF03795"/>
    </source>
</evidence>
<evidence type="ECO:0000256" key="1">
    <source>
        <dbReference type="ARBA" id="ARBA00007689"/>
    </source>
</evidence>
<dbReference type="OrthoDB" id="162319at2"/>
<protein>
    <recommendedName>
        <fullName evidence="2">YCII-related domain-containing protein</fullName>
    </recommendedName>
</protein>
<dbReference type="InterPro" id="IPR005545">
    <property type="entry name" value="YCII"/>
</dbReference>
<reference evidence="3 4" key="1">
    <citation type="submission" date="2018-10" db="EMBL/GenBank/DDBJ databases">
        <title>Oceanobacillus sp. YLB-02 draft genome.</title>
        <authorList>
            <person name="Yu L."/>
        </authorList>
    </citation>
    <scope>NUCLEOTIDE SEQUENCE [LARGE SCALE GENOMIC DNA]</scope>
    <source>
        <strain evidence="3 4">YLB-02</strain>
    </source>
</reference>